<reference evidence="2" key="2">
    <citation type="submission" date="2020-08" db="EMBL/GenBank/DDBJ databases">
        <authorList>
            <person name="Shumante A."/>
            <person name="Zimin A.V."/>
            <person name="Puiu D."/>
            <person name="Salzberg S.L."/>
        </authorList>
    </citation>
    <scope>NUCLEOTIDE SEQUENCE</scope>
    <source>
        <strain evidence="2">WC2-LM</strain>
        <tissue evidence="2">Liver</tissue>
    </source>
</reference>
<dbReference type="Proteomes" id="UP000662637">
    <property type="component" value="Unassembled WGS sequence"/>
</dbReference>
<evidence type="ECO:0000313" key="3">
    <source>
        <dbReference type="EMBL" id="VTJ59005.1"/>
    </source>
</evidence>
<sequence>MGIAEAVQYPCTGPGTPGACCAAGPQPQPQPDKPLAFPWPSLFEGTEGRDMQHGFPPRPPCPAPVNSLHMRDPHPAFLSPVTLLNSLGGEILVLSFQMSK</sequence>
<feature type="region of interest" description="Disordered" evidence="1">
    <location>
        <begin position="46"/>
        <end position="67"/>
    </location>
</feature>
<organism evidence="3 4">
    <name type="scientific">Marmota monax</name>
    <name type="common">Woodchuck</name>
    <dbReference type="NCBI Taxonomy" id="9995"/>
    <lineage>
        <taxon>Eukaryota</taxon>
        <taxon>Metazoa</taxon>
        <taxon>Chordata</taxon>
        <taxon>Craniata</taxon>
        <taxon>Vertebrata</taxon>
        <taxon>Euteleostomi</taxon>
        <taxon>Mammalia</taxon>
        <taxon>Eutheria</taxon>
        <taxon>Euarchontoglires</taxon>
        <taxon>Glires</taxon>
        <taxon>Rodentia</taxon>
        <taxon>Sciuromorpha</taxon>
        <taxon>Sciuridae</taxon>
        <taxon>Xerinae</taxon>
        <taxon>Marmotini</taxon>
        <taxon>Marmota</taxon>
    </lineage>
</organism>
<protein>
    <submittedName>
        <fullName evidence="3">Uncharacterized protein</fullName>
    </submittedName>
</protein>
<evidence type="ECO:0000313" key="4">
    <source>
        <dbReference type="Proteomes" id="UP000335636"/>
    </source>
</evidence>
<evidence type="ECO:0000313" key="2">
    <source>
        <dbReference type="EMBL" id="KAF7460182.1"/>
    </source>
</evidence>
<dbReference type="Proteomes" id="UP000335636">
    <property type="component" value="Unassembled WGS sequence"/>
</dbReference>
<dbReference type="AlphaFoldDB" id="A0A5E4APD1"/>
<evidence type="ECO:0000256" key="1">
    <source>
        <dbReference type="SAM" id="MobiDB-lite"/>
    </source>
</evidence>
<reference evidence="3 4" key="1">
    <citation type="submission" date="2019-04" db="EMBL/GenBank/DDBJ databases">
        <authorList>
            <person name="Alioto T."/>
            <person name="Alioto T."/>
        </authorList>
    </citation>
    <scope>NUCLEOTIDE SEQUENCE [LARGE SCALE GENOMIC DNA]</scope>
</reference>
<accession>A0A5E4APD1</accession>
<name>A0A5E4APD1_MARMO</name>
<dbReference type="EMBL" id="CABDUW010000113">
    <property type="protein sequence ID" value="VTJ59005.1"/>
    <property type="molecule type" value="Genomic_DNA"/>
</dbReference>
<gene>
    <name evidence="2" type="ORF">GHT09_019758</name>
    <name evidence="3" type="ORF">MONAX_5E042353</name>
</gene>
<keyword evidence="4" id="KW-1185">Reference proteome</keyword>
<dbReference type="EMBL" id="WJEC01008803">
    <property type="protein sequence ID" value="KAF7460182.1"/>
    <property type="molecule type" value="Genomic_DNA"/>
</dbReference>
<proteinExistence type="predicted"/>